<keyword evidence="1" id="KW-0472">Membrane</keyword>
<evidence type="ECO:0000256" key="1">
    <source>
        <dbReference type="SAM" id="Phobius"/>
    </source>
</evidence>
<evidence type="ECO:0000313" key="3">
    <source>
        <dbReference type="Proteomes" id="UP001054945"/>
    </source>
</evidence>
<dbReference type="Proteomes" id="UP001054945">
    <property type="component" value="Unassembled WGS sequence"/>
</dbReference>
<dbReference type="EMBL" id="BPLR01010074">
    <property type="protein sequence ID" value="GIY36672.1"/>
    <property type="molecule type" value="Genomic_DNA"/>
</dbReference>
<keyword evidence="1" id="KW-1133">Transmembrane helix</keyword>
<name>A0AAV4SVS1_CAEEX</name>
<organism evidence="2 3">
    <name type="scientific">Caerostris extrusa</name>
    <name type="common">Bark spider</name>
    <name type="synonym">Caerostris bankana</name>
    <dbReference type="NCBI Taxonomy" id="172846"/>
    <lineage>
        <taxon>Eukaryota</taxon>
        <taxon>Metazoa</taxon>
        <taxon>Ecdysozoa</taxon>
        <taxon>Arthropoda</taxon>
        <taxon>Chelicerata</taxon>
        <taxon>Arachnida</taxon>
        <taxon>Araneae</taxon>
        <taxon>Araneomorphae</taxon>
        <taxon>Entelegynae</taxon>
        <taxon>Araneoidea</taxon>
        <taxon>Araneidae</taxon>
        <taxon>Caerostris</taxon>
    </lineage>
</organism>
<keyword evidence="1" id="KW-0812">Transmembrane</keyword>
<protein>
    <submittedName>
        <fullName evidence="2">Uncharacterized protein</fullName>
    </submittedName>
</protein>
<sequence>MLKSDKILDVVNANHKSHAFLELFSVLMCVWVFFLIGTHTCYLVDSAYPGRQVLFFEKIPPQIPEHKDAPHFLGPSPNRTVMPFARSRRRMFEFRRDLSKMVRSNGDLGWGGFLTTETVQSRFKAQTASIAQFPLGMLGICDGFSFSKDTFNTQIWVS</sequence>
<accession>A0AAV4SVS1</accession>
<dbReference type="AlphaFoldDB" id="A0AAV4SVS1"/>
<gene>
    <name evidence="2" type="ORF">CEXT_215941</name>
</gene>
<keyword evidence="3" id="KW-1185">Reference proteome</keyword>
<reference evidence="2 3" key="1">
    <citation type="submission" date="2021-06" db="EMBL/GenBank/DDBJ databases">
        <title>Caerostris extrusa draft genome.</title>
        <authorList>
            <person name="Kono N."/>
            <person name="Arakawa K."/>
        </authorList>
    </citation>
    <scope>NUCLEOTIDE SEQUENCE [LARGE SCALE GENOMIC DNA]</scope>
</reference>
<feature type="transmembrane region" description="Helical" evidence="1">
    <location>
        <begin position="20"/>
        <end position="44"/>
    </location>
</feature>
<evidence type="ECO:0000313" key="2">
    <source>
        <dbReference type="EMBL" id="GIY36672.1"/>
    </source>
</evidence>
<proteinExistence type="predicted"/>
<comment type="caution">
    <text evidence="2">The sequence shown here is derived from an EMBL/GenBank/DDBJ whole genome shotgun (WGS) entry which is preliminary data.</text>
</comment>